<protein>
    <submittedName>
        <fullName evidence="1">Class I SAM-dependent methyltransferase</fullName>
        <ecNumber evidence="1">2.1.1.222</ecNumber>
        <ecNumber evidence="1">2.1.1.64</ecNumber>
    </submittedName>
</protein>
<evidence type="ECO:0000313" key="2">
    <source>
        <dbReference type="Proteomes" id="UP001597344"/>
    </source>
</evidence>
<dbReference type="SUPFAM" id="SSF53335">
    <property type="entry name" value="S-adenosyl-L-methionine-dependent methyltransferases"/>
    <property type="match status" value="1"/>
</dbReference>
<dbReference type="InterPro" id="IPR029063">
    <property type="entry name" value="SAM-dependent_MTases_sf"/>
</dbReference>
<organism evidence="1 2">
    <name type="scientific">Aquimarina celericrescens</name>
    <dbReference type="NCBI Taxonomy" id="1964542"/>
    <lineage>
        <taxon>Bacteria</taxon>
        <taxon>Pseudomonadati</taxon>
        <taxon>Bacteroidota</taxon>
        <taxon>Flavobacteriia</taxon>
        <taxon>Flavobacteriales</taxon>
        <taxon>Flavobacteriaceae</taxon>
        <taxon>Aquimarina</taxon>
    </lineage>
</organism>
<name>A0ABW5AZR5_9FLAO</name>
<dbReference type="GO" id="GO:0032259">
    <property type="term" value="P:methylation"/>
    <property type="evidence" value="ECO:0007669"/>
    <property type="project" value="UniProtKB-KW"/>
</dbReference>
<dbReference type="PANTHER" id="PTHR43861">
    <property type="entry name" value="TRANS-ACONITATE 2-METHYLTRANSFERASE-RELATED"/>
    <property type="match status" value="1"/>
</dbReference>
<sequence length="227" mass="25972">MTNTSIFESWLTNAKEWIRVIDNGTILSRVYTNPAIVNQVKKHSFTKILDVGCGEGWLTRALSDQATEVVGIDAIDTLIENARQKGPQYFYKLTYEEIISGAAIPKSPHDGIVFNFSLYQKEEVQDLLNALKRILTPNGKIIIQTLHPYFLKHQEATYSSQWIEDSWKGLPGTFKDPHAWYARTLEDWIEVFNNCSLSIEDITEVTNDQDTLLSIIFTLHYVKNTTI</sequence>
<accession>A0ABW5AZR5</accession>
<dbReference type="Gene3D" id="3.40.50.150">
    <property type="entry name" value="Vaccinia Virus protein VP39"/>
    <property type="match status" value="1"/>
</dbReference>
<keyword evidence="1" id="KW-0808">Transferase</keyword>
<reference evidence="2" key="1">
    <citation type="journal article" date="2019" name="Int. J. Syst. Evol. Microbiol.">
        <title>The Global Catalogue of Microorganisms (GCM) 10K type strain sequencing project: providing services to taxonomists for standard genome sequencing and annotation.</title>
        <authorList>
            <consortium name="The Broad Institute Genomics Platform"/>
            <consortium name="The Broad Institute Genome Sequencing Center for Infectious Disease"/>
            <person name="Wu L."/>
            <person name="Ma J."/>
        </authorList>
    </citation>
    <scope>NUCLEOTIDE SEQUENCE [LARGE SCALE GENOMIC DNA]</scope>
    <source>
        <strain evidence="2">DT92</strain>
    </source>
</reference>
<dbReference type="EMBL" id="JBHUHY010000011">
    <property type="protein sequence ID" value="MFD2187384.1"/>
    <property type="molecule type" value="Genomic_DNA"/>
</dbReference>
<evidence type="ECO:0000313" key="1">
    <source>
        <dbReference type="EMBL" id="MFD2187384.1"/>
    </source>
</evidence>
<dbReference type="EC" id="2.1.1.64" evidence="1"/>
<dbReference type="EC" id="2.1.1.222" evidence="1"/>
<dbReference type="RefSeq" id="WP_378320381.1">
    <property type="nucleotide sequence ID" value="NZ_JBHUHY010000011.1"/>
</dbReference>
<comment type="caution">
    <text evidence="1">The sequence shown here is derived from an EMBL/GenBank/DDBJ whole genome shotgun (WGS) entry which is preliminary data.</text>
</comment>
<proteinExistence type="predicted"/>
<dbReference type="CDD" id="cd02440">
    <property type="entry name" value="AdoMet_MTases"/>
    <property type="match status" value="1"/>
</dbReference>
<dbReference type="Proteomes" id="UP001597344">
    <property type="component" value="Unassembled WGS sequence"/>
</dbReference>
<dbReference type="Pfam" id="PF13489">
    <property type="entry name" value="Methyltransf_23"/>
    <property type="match status" value="1"/>
</dbReference>
<keyword evidence="2" id="KW-1185">Reference proteome</keyword>
<keyword evidence="1" id="KW-0489">Methyltransferase</keyword>
<dbReference type="GO" id="GO:0102208">
    <property type="term" value="F:2-polyprenyl-6-hydroxyphenol methylase activity"/>
    <property type="evidence" value="ECO:0007669"/>
    <property type="project" value="UniProtKB-EC"/>
</dbReference>
<gene>
    <name evidence="1" type="ORF">ACFSJT_11345</name>
</gene>
<dbReference type="GO" id="GO:0061542">
    <property type="term" value="F:3-demethylubiquinol 3-O-methyltransferase activity"/>
    <property type="evidence" value="ECO:0007669"/>
    <property type="project" value="UniProtKB-EC"/>
</dbReference>